<keyword evidence="3" id="KW-1185">Reference proteome</keyword>
<dbReference type="EMBL" id="JACHHY010000005">
    <property type="protein sequence ID" value="MBB5017729.1"/>
    <property type="molecule type" value="Genomic_DNA"/>
</dbReference>
<dbReference type="Pfam" id="PF01609">
    <property type="entry name" value="DDE_Tnp_1"/>
    <property type="match status" value="1"/>
</dbReference>
<feature type="domain" description="Transposase IS4-like" evidence="1">
    <location>
        <begin position="33"/>
        <end position="93"/>
    </location>
</feature>
<sequence length="120" mass="13094">MQRSKAGFFEALWKVGVAEYDNFEGIAWRWQSMDGAMFKAPLAQEAVGPNPTDRGKNVSQRHLLVDGPGIPLSLVVTTANVNDVTQIDVVLDAAVIKYPSSVAPNLCVRMRAIAAKVPWL</sequence>
<dbReference type="GO" id="GO:0006313">
    <property type="term" value="P:DNA transposition"/>
    <property type="evidence" value="ECO:0007669"/>
    <property type="project" value="InterPro"/>
</dbReference>
<dbReference type="Proteomes" id="UP000575898">
    <property type="component" value="Unassembled WGS sequence"/>
</dbReference>
<evidence type="ECO:0000313" key="2">
    <source>
        <dbReference type="EMBL" id="MBB5017729.1"/>
    </source>
</evidence>
<dbReference type="AlphaFoldDB" id="A0A840MKR2"/>
<accession>A0A840MKR2</accession>
<dbReference type="InterPro" id="IPR002559">
    <property type="entry name" value="Transposase_11"/>
</dbReference>
<name>A0A840MKR2_9PROT</name>
<evidence type="ECO:0000313" key="3">
    <source>
        <dbReference type="Proteomes" id="UP000575898"/>
    </source>
</evidence>
<organism evidence="2 3">
    <name type="scientific">Chitinivorax tropicus</name>
    <dbReference type="NCBI Taxonomy" id="714531"/>
    <lineage>
        <taxon>Bacteria</taxon>
        <taxon>Pseudomonadati</taxon>
        <taxon>Pseudomonadota</taxon>
        <taxon>Betaproteobacteria</taxon>
        <taxon>Chitinivorax</taxon>
    </lineage>
</organism>
<dbReference type="GO" id="GO:0003677">
    <property type="term" value="F:DNA binding"/>
    <property type="evidence" value="ECO:0007669"/>
    <property type="project" value="InterPro"/>
</dbReference>
<dbReference type="GO" id="GO:0004803">
    <property type="term" value="F:transposase activity"/>
    <property type="evidence" value="ECO:0007669"/>
    <property type="project" value="InterPro"/>
</dbReference>
<proteinExistence type="predicted"/>
<comment type="caution">
    <text evidence="2">The sequence shown here is derived from an EMBL/GenBank/DDBJ whole genome shotgun (WGS) entry which is preliminary data.</text>
</comment>
<gene>
    <name evidence="2" type="ORF">HNQ59_000999</name>
</gene>
<protein>
    <recommendedName>
        <fullName evidence="1">Transposase IS4-like domain-containing protein</fullName>
    </recommendedName>
</protein>
<evidence type="ECO:0000259" key="1">
    <source>
        <dbReference type="Pfam" id="PF01609"/>
    </source>
</evidence>
<reference evidence="2 3" key="1">
    <citation type="submission" date="2020-08" db="EMBL/GenBank/DDBJ databases">
        <title>Genomic Encyclopedia of Type Strains, Phase IV (KMG-IV): sequencing the most valuable type-strain genomes for metagenomic binning, comparative biology and taxonomic classification.</title>
        <authorList>
            <person name="Goeker M."/>
        </authorList>
    </citation>
    <scope>NUCLEOTIDE SEQUENCE [LARGE SCALE GENOMIC DNA]</scope>
    <source>
        <strain evidence="2 3">DSM 27165</strain>
    </source>
</reference>